<protein>
    <submittedName>
        <fullName evidence="2">Uncharacterized protein</fullName>
    </submittedName>
</protein>
<dbReference type="AlphaFoldDB" id="A0A512IED1"/>
<evidence type="ECO:0000313" key="2">
    <source>
        <dbReference type="EMBL" id="GEO96053.1"/>
    </source>
</evidence>
<gene>
    <name evidence="2" type="ORF">KTU01_21760</name>
</gene>
<reference evidence="2 3" key="1">
    <citation type="submission" date="2019-07" db="EMBL/GenBank/DDBJ databases">
        <title>Whole genome shotgun sequence of Kocuria turfanensis NBRC 107627.</title>
        <authorList>
            <person name="Hosoyama A."/>
            <person name="Uohara A."/>
            <person name="Ohji S."/>
            <person name="Ichikawa N."/>
        </authorList>
    </citation>
    <scope>NUCLEOTIDE SEQUENCE [LARGE SCALE GENOMIC DNA]</scope>
    <source>
        <strain evidence="2 3">NBRC 107627</strain>
    </source>
</reference>
<organism evidence="2 3">
    <name type="scientific">Kocuria turfanensis</name>
    <dbReference type="NCBI Taxonomy" id="388357"/>
    <lineage>
        <taxon>Bacteria</taxon>
        <taxon>Bacillati</taxon>
        <taxon>Actinomycetota</taxon>
        <taxon>Actinomycetes</taxon>
        <taxon>Micrococcales</taxon>
        <taxon>Micrococcaceae</taxon>
        <taxon>Kocuria</taxon>
    </lineage>
</organism>
<feature type="region of interest" description="Disordered" evidence="1">
    <location>
        <begin position="1"/>
        <end position="33"/>
    </location>
</feature>
<dbReference type="EMBL" id="BJZS01000070">
    <property type="protein sequence ID" value="GEO96053.1"/>
    <property type="molecule type" value="Genomic_DNA"/>
</dbReference>
<dbReference type="Proteomes" id="UP000321103">
    <property type="component" value="Unassembled WGS sequence"/>
</dbReference>
<proteinExistence type="predicted"/>
<name>A0A512IED1_9MICC</name>
<evidence type="ECO:0000313" key="3">
    <source>
        <dbReference type="Proteomes" id="UP000321103"/>
    </source>
</evidence>
<comment type="caution">
    <text evidence="2">The sequence shown here is derived from an EMBL/GenBank/DDBJ whole genome shotgun (WGS) entry which is preliminary data.</text>
</comment>
<evidence type="ECO:0000256" key="1">
    <source>
        <dbReference type="SAM" id="MobiDB-lite"/>
    </source>
</evidence>
<sequence>MSRGAAQKLTERQGGRSRGSARCRGADGAGTVGMGTGTAFQHEIGYTNVSNKTTVRIHRCIECPVRAGEGATP</sequence>
<accession>A0A512IED1</accession>
<keyword evidence="3" id="KW-1185">Reference proteome</keyword>